<evidence type="ECO:0000313" key="3">
    <source>
        <dbReference type="WBParaSite" id="mrna-Wban_03074"/>
    </source>
</evidence>
<protein>
    <submittedName>
        <fullName evidence="3">Uncharacterized protein</fullName>
    </submittedName>
</protein>
<keyword evidence="1" id="KW-0472">Membrane</keyword>
<organism evidence="2 3">
    <name type="scientific">Wuchereria bancrofti</name>
    <dbReference type="NCBI Taxonomy" id="6293"/>
    <lineage>
        <taxon>Eukaryota</taxon>
        <taxon>Metazoa</taxon>
        <taxon>Ecdysozoa</taxon>
        <taxon>Nematoda</taxon>
        <taxon>Chromadorea</taxon>
        <taxon>Rhabditida</taxon>
        <taxon>Spirurina</taxon>
        <taxon>Spiruromorpha</taxon>
        <taxon>Filarioidea</taxon>
        <taxon>Onchocercidae</taxon>
        <taxon>Wuchereria</taxon>
    </lineage>
</organism>
<dbReference type="AlphaFoldDB" id="A0AAF5PMW8"/>
<dbReference type="WBParaSite" id="mrna-Wban_03074">
    <property type="protein sequence ID" value="mrna-Wban_03074"/>
    <property type="gene ID" value="Wban_03074"/>
</dbReference>
<evidence type="ECO:0000313" key="2">
    <source>
        <dbReference type="Proteomes" id="UP000093561"/>
    </source>
</evidence>
<reference evidence="2" key="1">
    <citation type="submission" date="2015-03" db="EMBL/GenBank/DDBJ databases">
        <title>Wuchereria bancrofti Genome Sequencing Papua New Guinea Strain.</title>
        <authorList>
            <person name="Small S.T."/>
            <person name="Serre D."/>
            <person name="Zimmerman P.A."/>
        </authorList>
    </citation>
    <scope>NUCLEOTIDE SEQUENCE [LARGE SCALE GENOMIC DNA]</scope>
    <source>
        <strain evidence="2">pt0022</strain>
    </source>
</reference>
<name>A0AAF5PMW8_WUCBA</name>
<evidence type="ECO:0000256" key="1">
    <source>
        <dbReference type="SAM" id="Phobius"/>
    </source>
</evidence>
<reference evidence="2" key="2">
    <citation type="journal article" date="2016" name="Mol. Ecol.">
        <title>Population genomics of the filarial nematode parasite Wuchereria bancrofti from mosquitoes.</title>
        <authorList>
            <person name="Small S.T."/>
            <person name="Reimer L.J."/>
            <person name="Tisch D.J."/>
            <person name="King C.L."/>
            <person name="Christensen B.M."/>
            <person name="Siba P.M."/>
            <person name="Kazura J.W."/>
            <person name="Serre D."/>
            <person name="Zimmerman P.A."/>
        </authorList>
    </citation>
    <scope>NUCLEOTIDE SEQUENCE</scope>
    <source>
        <strain evidence="2">pt0022</strain>
    </source>
</reference>
<reference evidence="3" key="3">
    <citation type="submission" date="2024-02" db="UniProtKB">
        <authorList>
            <consortium name="WormBaseParasite"/>
        </authorList>
    </citation>
    <scope>IDENTIFICATION</scope>
    <source>
        <strain evidence="3">pt0022</strain>
    </source>
</reference>
<proteinExistence type="predicted"/>
<feature type="transmembrane region" description="Helical" evidence="1">
    <location>
        <begin position="24"/>
        <end position="40"/>
    </location>
</feature>
<keyword evidence="1" id="KW-0812">Transmembrane</keyword>
<sequence length="156" mass="17511">MSSPKKKSSEKKLKDKDVKTKKKAHFIFFFYFLSFFFFSFQNDKLICQKMKFGESLSTCSDVEWDKADPAYASELINVKKKANKVTVFAGPGAKTIERTIIRTDALSESLDENADAIGRMASAIAHIFLSDKKIPSVNVSINLEEISNEPQTPKAS</sequence>
<dbReference type="Pfam" id="PF17309">
    <property type="entry name" value="DUF5356"/>
    <property type="match status" value="1"/>
</dbReference>
<dbReference type="Proteomes" id="UP000093561">
    <property type="component" value="Unassembled WGS sequence"/>
</dbReference>
<keyword evidence="1" id="KW-1133">Transmembrane helix</keyword>
<dbReference type="InterPro" id="IPR020149">
    <property type="entry name" value="Uncharacterised_C02F5.10"/>
</dbReference>
<accession>A0AAF5PMW8</accession>